<protein>
    <submittedName>
        <fullName evidence="1">Peptidase S10</fullName>
    </submittedName>
</protein>
<name>A0ABM6FIA8_9ACTN</name>
<evidence type="ECO:0000313" key="2">
    <source>
        <dbReference type="Proteomes" id="UP000178666"/>
    </source>
</evidence>
<dbReference type="GeneID" id="88085724"/>
<dbReference type="InterPro" id="IPR001563">
    <property type="entry name" value="Peptidase_S10"/>
</dbReference>
<dbReference type="Proteomes" id="UP000178666">
    <property type="component" value="Chromosome"/>
</dbReference>
<evidence type="ECO:0000313" key="1">
    <source>
        <dbReference type="EMBL" id="AOZ45842.1"/>
    </source>
</evidence>
<dbReference type="Gene3D" id="3.40.50.1820">
    <property type="entry name" value="alpha/beta hydrolase"/>
    <property type="match status" value="1"/>
</dbReference>
<keyword evidence="2" id="KW-1185">Reference proteome</keyword>
<accession>A0ABM6FIA8</accession>
<dbReference type="SUPFAM" id="SSF53474">
    <property type="entry name" value="alpha/beta-Hydrolases"/>
    <property type="match status" value="1"/>
</dbReference>
<sequence>MPEQSAEAPEPTPAEPVDELVTTHHTLATPDGPLEYTATTGVVAVPTRQTPGESPRSADTGLIGVTAYTLDGGGPARPLTFVFNGGPGSPSMWLHMGLVGPRVVDAGTPDSPATPPFTIVDNPHTLLRATDIVVIDAMSTGYSRAADGQKAAQWHGWKADVEQVAELIRIWCTRNDRWTSPLHLLGESYGTIRAVSVAERLQSAYGMYLAGIVLVSSVLDFGSQDFDNARWDEACIHFLPTYAAIAWYHGRHPGRSLEEVLGEAEEFADGPYRLALGKGRRLPAEDRARVEDRLARLTGLPVDYIRRADLRVEHLRFCTELLRDQGLVVGRIDGRFTGPARAGTDEMMDTDASDDATRGAFTAATQHYLRAELGSPSEREYVVSADLWKDWNYREFQGRPVNVTDKLERVMRAQPGLRVRIEYGRYDLATPYFAAQDMVDHLHLPEAAFNRIEHAYFETGHMPYLSMREREADEIVAFLTRG</sequence>
<dbReference type="InterPro" id="IPR029058">
    <property type="entry name" value="AB_hydrolase_fold"/>
</dbReference>
<organism evidence="1 2">
    <name type="scientific">Acidipropionibacterium acidipropionici</name>
    <dbReference type="NCBI Taxonomy" id="1748"/>
    <lineage>
        <taxon>Bacteria</taxon>
        <taxon>Bacillati</taxon>
        <taxon>Actinomycetota</taxon>
        <taxon>Actinomycetes</taxon>
        <taxon>Propionibacteriales</taxon>
        <taxon>Propionibacteriaceae</taxon>
        <taxon>Acidipropionibacterium</taxon>
    </lineage>
</organism>
<dbReference type="RefSeq" id="WP_036936479.1">
    <property type="nucleotide sequence ID" value="NZ_CP013126.1"/>
</dbReference>
<proteinExistence type="predicted"/>
<reference evidence="1 2" key="1">
    <citation type="journal article" date="2016" name="Plant Dis.">
        <title>Improved production of propionic acid using genome shuffling.</title>
        <authorList>
            <person name="Luna-Flores C.H."/>
            <person name="Palfreyman R.W."/>
            <person name="Kromer J.O."/>
            <person name="Nielsen L.K."/>
            <person name="Marcellin E."/>
        </authorList>
    </citation>
    <scope>NUCLEOTIDE SEQUENCE [LARGE SCALE GENOMIC DNA]</scope>
    <source>
        <strain evidence="1 2">F3E8</strain>
    </source>
</reference>
<gene>
    <name evidence="1" type="ORF">A8L58_02975</name>
</gene>
<dbReference type="Pfam" id="PF00450">
    <property type="entry name" value="Peptidase_S10"/>
    <property type="match status" value="1"/>
</dbReference>
<dbReference type="EMBL" id="CP015970">
    <property type="protein sequence ID" value="AOZ45842.1"/>
    <property type="molecule type" value="Genomic_DNA"/>
</dbReference>